<gene>
    <name evidence="2" type="ORF">EDC37_11463</name>
</gene>
<evidence type="ECO:0000313" key="3">
    <source>
        <dbReference type="Proteomes" id="UP000295188"/>
    </source>
</evidence>
<proteinExistence type="predicted"/>
<feature type="domain" description="DUF4357" evidence="1">
    <location>
        <begin position="50"/>
        <end position="90"/>
    </location>
</feature>
<comment type="caution">
    <text evidence="2">The sequence shown here is derived from an EMBL/GenBank/DDBJ whole genome shotgun (WGS) entry which is preliminary data.</text>
</comment>
<dbReference type="OrthoDB" id="7572058at2"/>
<organism evidence="2 3">
    <name type="scientific">Pectinatus cerevisiiphilus</name>
    <dbReference type="NCBI Taxonomy" id="86956"/>
    <lineage>
        <taxon>Bacteria</taxon>
        <taxon>Bacillati</taxon>
        <taxon>Bacillota</taxon>
        <taxon>Negativicutes</taxon>
        <taxon>Selenomonadales</taxon>
        <taxon>Selenomonadaceae</taxon>
        <taxon>Pectinatus</taxon>
    </lineage>
</organism>
<accession>A0A4V2URH0</accession>
<dbReference type="Pfam" id="PF14267">
    <property type="entry name" value="DUF4357"/>
    <property type="match status" value="1"/>
</dbReference>
<evidence type="ECO:0000313" key="2">
    <source>
        <dbReference type="EMBL" id="TCS77662.1"/>
    </source>
</evidence>
<sequence length="94" mass="10534">MSLSVKKDAHVIDMETRSKISMRYKRITKAIDSHSIPPGIKKLRQTSLIDEQGILQENVLLNSPSYAASFVIGGHVNGQIEWKNNDGKSLKEIE</sequence>
<protein>
    <submittedName>
        <fullName evidence="2">Uncharacterized protein DUF4357</fullName>
    </submittedName>
</protein>
<dbReference type="EMBL" id="SMAA01000014">
    <property type="protein sequence ID" value="TCS77662.1"/>
    <property type="molecule type" value="Genomic_DNA"/>
</dbReference>
<name>A0A4V2URH0_9FIRM</name>
<dbReference type="Proteomes" id="UP000295188">
    <property type="component" value="Unassembled WGS sequence"/>
</dbReference>
<dbReference type="AlphaFoldDB" id="A0A4V2URH0"/>
<evidence type="ECO:0000259" key="1">
    <source>
        <dbReference type="Pfam" id="PF14267"/>
    </source>
</evidence>
<reference evidence="2 3" key="1">
    <citation type="submission" date="2019-03" db="EMBL/GenBank/DDBJ databases">
        <title>Genomic Encyclopedia of Type Strains, Phase IV (KMG-IV): sequencing the most valuable type-strain genomes for metagenomic binning, comparative biology and taxonomic classification.</title>
        <authorList>
            <person name="Goeker M."/>
        </authorList>
    </citation>
    <scope>NUCLEOTIDE SEQUENCE [LARGE SCALE GENOMIC DNA]</scope>
    <source>
        <strain evidence="2 3">DSM 20467</strain>
    </source>
</reference>
<dbReference type="InterPro" id="IPR025579">
    <property type="entry name" value="DUF4357"/>
</dbReference>
<dbReference type="RefSeq" id="WP_132550718.1">
    <property type="nucleotide sequence ID" value="NZ_SMAA01000014.1"/>
</dbReference>
<keyword evidence="3" id="KW-1185">Reference proteome</keyword>